<dbReference type="SUPFAM" id="SSF46689">
    <property type="entry name" value="Homeodomain-like"/>
    <property type="match status" value="1"/>
</dbReference>
<dbReference type="Proteomes" id="UP000031760">
    <property type="component" value="Chromosome"/>
</dbReference>
<dbReference type="InterPro" id="IPR001647">
    <property type="entry name" value="HTH_TetR"/>
</dbReference>
<dbReference type="SUPFAM" id="SSF48498">
    <property type="entry name" value="Tetracyclin repressor-like, C-terminal domain"/>
    <property type="match status" value="1"/>
</dbReference>
<sequence length="204" mass="23422">METKDLILKESMDLFLTLGFKSVTMDEIASKIGMSKKTLYAHFKTKASLVHDASLHFCTKVCDGVDAISASESANPIEELYDVKKFVMQQLKGDNTSPIYQLKKYYPEVHKKVELMQFDHMNGCIQKNVQRGMELGLYRDNIDTGFIARMYFIGLQGIKEITVFPPDQYPVHELYDQYLEYHLRGIVTPAGRQILNEITQSNHD</sequence>
<dbReference type="AlphaFoldDB" id="W8VZS7"/>
<organism evidence="4 5">
    <name type="scientific">Nonlabens marinus S1-08</name>
    <dbReference type="NCBI Taxonomy" id="1454201"/>
    <lineage>
        <taxon>Bacteria</taxon>
        <taxon>Pseudomonadati</taxon>
        <taxon>Bacteroidota</taxon>
        <taxon>Flavobacteriia</taxon>
        <taxon>Flavobacteriales</taxon>
        <taxon>Flavobacteriaceae</taxon>
        <taxon>Nonlabens</taxon>
    </lineage>
</organism>
<dbReference type="InterPro" id="IPR036271">
    <property type="entry name" value="Tet_transcr_reg_TetR-rel_C_sf"/>
</dbReference>
<keyword evidence="5" id="KW-1185">Reference proteome</keyword>
<dbReference type="KEGG" id="nmf:NMS_1087"/>
<dbReference type="RefSeq" id="WP_041495761.1">
    <property type="nucleotide sequence ID" value="NZ_AP014548.1"/>
</dbReference>
<dbReference type="PANTHER" id="PTHR43479">
    <property type="entry name" value="ACREF/ENVCD OPERON REPRESSOR-RELATED"/>
    <property type="match status" value="1"/>
</dbReference>
<accession>W8VZS7</accession>
<name>W8VZS7_9FLAO</name>
<evidence type="ECO:0000256" key="2">
    <source>
        <dbReference type="PROSITE-ProRule" id="PRU00335"/>
    </source>
</evidence>
<feature type="DNA-binding region" description="H-T-H motif" evidence="2">
    <location>
        <begin position="24"/>
        <end position="43"/>
    </location>
</feature>
<dbReference type="Gene3D" id="1.10.357.10">
    <property type="entry name" value="Tetracycline Repressor, domain 2"/>
    <property type="match status" value="1"/>
</dbReference>
<dbReference type="GO" id="GO:0003677">
    <property type="term" value="F:DNA binding"/>
    <property type="evidence" value="ECO:0007669"/>
    <property type="project" value="UniProtKB-UniRule"/>
</dbReference>
<dbReference type="InterPro" id="IPR050624">
    <property type="entry name" value="HTH-type_Tx_Regulator"/>
</dbReference>
<protein>
    <submittedName>
        <fullName evidence="4">Transcriptional regulator, TetR family</fullName>
    </submittedName>
</protein>
<dbReference type="HOGENOM" id="CLU_069356_30_0_10"/>
<dbReference type="PRINTS" id="PR00455">
    <property type="entry name" value="HTHTETR"/>
</dbReference>
<evidence type="ECO:0000313" key="5">
    <source>
        <dbReference type="Proteomes" id="UP000031760"/>
    </source>
</evidence>
<dbReference type="EMBL" id="AP014548">
    <property type="protein sequence ID" value="BAO55096.1"/>
    <property type="molecule type" value="Genomic_DNA"/>
</dbReference>
<dbReference type="OrthoDB" id="881297at2"/>
<evidence type="ECO:0000256" key="1">
    <source>
        <dbReference type="ARBA" id="ARBA00023125"/>
    </source>
</evidence>
<keyword evidence="1 2" id="KW-0238">DNA-binding</keyword>
<dbReference type="PANTHER" id="PTHR43479:SF11">
    <property type="entry name" value="ACREF_ENVCD OPERON REPRESSOR-RELATED"/>
    <property type="match status" value="1"/>
</dbReference>
<dbReference type="PROSITE" id="PS50977">
    <property type="entry name" value="HTH_TETR_2"/>
    <property type="match status" value="1"/>
</dbReference>
<feature type="domain" description="HTH tetR-type" evidence="3">
    <location>
        <begin position="1"/>
        <end position="61"/>
    </location>
</feature>
<dbReference type="STRING" id="1454201.NMS_1087"/>
<evidence type="ECO:0000259" key="3">
    <source>
        <dbReference type="PROSITE" id="PS50977"/>
    </source>
</evidence>
<proteinExistence type="predicted"/>
<dbReference type="InterPro" id="IPR009057">
    <property type="entry name" value="Homeodomain-like_sf"/>
</dbReference>
<gene>
    <name evidence="4" type="ORF">NMS_1087</name>
</gene>
<evidence type="ECO:0000313" key="4">
    <source>
        <dbReference type="EMBL" id="BAO55096.1"/>
    </source>
</evidence>
<dbReference type="Pfam" id="PF00440">
    <property type="entry name" value="TetR_N"/>
    <property type="match status" value="1"/>
</dbReference>
<reference evidence="4 5" key="1">
    <citation type="journal article" date="2014" name="Proc. Natl. Acad. Sci. U.S.A.">
        <title>Functional characterization of flavobacteria rhodopsins reveals a unique class of light-driven chloride pump in bacteria.</title>
        <authorList>
            <person name="Yoshizawa S."/>
            <person name="Kumagai Y."/>
            <person name="Kim H."/>
            <person name="Ogura Y."/>
            <person name="Hayashi T."/>
            <person name="Iwasaki W."/>
            <person name="DeLong E.F."/>
            <person name="Kogure K."/>
        </authorList>
    </citation>
    <scope>NUCLEOTIDE SEQUENCE [LARGE SCALE GENOMIC DNA]</scope>
    <source>
        <strain evidence="4 5">S1-08</strain>
    </source>
</reference>